<reference evidence="1" key="1">
    <citation type="submission" date="2020-05" db="EMBL/GenBank/DDBJ databases">
        <title>Mycena genomes resolve the evolution of fungal bioluminescence.</title>
        <authorList>
            <person name="Tsai I.J."/>
        </authorList>
    </citation>
    <scope>NUCLEOTIDE SEQUENCE</scope>
    <source>
        <strain evidence="1">CCC161011</strain>
    </source>
</reference>
<dbReference type="EMBL" id="JACAZI010000010">
    <property type="protein sequence ID" value="KAF7350427.1"/>
    <property type="molecule type" value="Genomic_DNA"/>
</dbReference>
<evidence type="ECO:0000313" key="1">
    <source>
        <dbReference type="EMBL" id="KAF7350427.1"/>
    </source>
</evidence>
<organism evidence="1 2">
    <name type="scientific">Mycena venus</name>
    <dbReference type="NCBI Taxonomy" id="2733690"/>
    <lineage>
        <taxon>Eukaryota</taxon>
        <taxon>Fungi</taxon>
        <taxon>Dikarya</taxon>
        <taxon>Basidiomycota</taxon>
        <taxon>Agaricomycotina</taxon>
        <taxon>Agaricomycetes</taxon>
        <taxon>Agaricomycetidae</taxon>
        <taxon>Agaricales</taxon>
        <taxon>Marasmiineae</taxon>
        <taxon>Mycenaceae</taxon>
        <taxon>Mycena</taxon>
    </lineage>
</organism>
<dbReference type="AlphaFoldDB" id="A0A8H7CW67"/>
<sequence>MTAQLAIYSLPDKLLIAIAAAGQEGRVADLRPGTSKTEWALSHVSCRGSDTIVGVSALWTLVESNLDASESVEILNLYLERSRSCNISAIFHRSTVLEYNLLRERLSQAIIPHVNRIWSLKIVLNTQWEAEYLEFVNDYTNHEYEWSTIEMFSCGAPRLGFLKMDRFLREPHDSGDPSNNSLLVVLTAQCPLLVYLHLDMIWFPNVMIPNICWSYLIDLFNTPDLTEFIIDGAHGDQIFVLLNSQSLPRPSFPALTSFFINTKSCFCETDPALSHAHLPFLHTISFPALVLFPALSSLTLVRQCFTRNLVKYILGPTSQPWSQLKTLTLCPKEDTSDSVCDALKDAIASKRQHGQCLPKLRLSAALFSLEDWQVGGVDVEIFDLVHLLNSGLL</sequence>
<dbReference type="OrthoDB" id="3258333at2759"/>
<gene>
    <name evidence="1" type="ORF">MVEN_01347700</name>
</gene>
<name>A0A8H7CW67_9AGAR</name>
<keyword evidence="2" id="KW-1185">Reference proteome</keyword>
<protein>
    <submittedName>
        <fullName evidence="1">Uncharacterized protein</fullName>
    </submittedName>
</protein>
<proteinExistence type="predicted"/>
<comment type="caution">
    <text evidence="1">The sequence shown here is derived from an EMBL/GenBank/DDBJ whole genome shotgun (WGS) entry which is preliminary data.</text>
</comment>
<dbReference type="Proteomes" id="UP000620124">
    <property type="component" value="Unassembled WGS sequence"/>
</dbReference>
<evidence type="ECO:0000313" key="2">
    <source>
        <dbReference type="Proteomes" id="UP000620124"/>
    </source>
</evidence>
<accession>A0A8H7CW67</accession>